<dbReference type="SUPFAM" id="SSF51197">
    <property type="entry name" value="Clavaminate synthase-like"/>
    <property type="match status" value="1"/>
</dbReference>
<evidence type="ECO:0000256" key="1">
    <source>
        <dbReference type="ARBA" id="ARBA00001954"/>
    </source>
</evidence>
<dbReference type="KEGG" id="laj:A0128_07345"/>
<accession>A0A1D7UVW1</accession>
<dbReference type="PANTHER" id="PTHR20883:SF48">
    <property type="entry name" value="ECTOINE DIOXYGENASE"/>
    <property type="match status" value="1"/>
</dbReference>
<dbReference type="GO" id="GO:0016706">
    <property type="term" value="F:2-oxoglutarate-dependent dioxygenase activity"/>
    <property type="evidence" value="ECO:0007669"/>
    <property type="project" value="UniProtKB-ARBA"/>
</dbReference>
<evidence type="ECO:0000313" key="2">
    <source>
        <dbReference type="EMBL" id="AOP33671.1"/>
    </source>
</evidence>
<dbReference type="RefSeq" id="WP_069606906.1">
    <property type="nucleotide sequence ID" value="NZ_CP015217.1"/>
</dbReference>
<keyword evidence="3" id="KW-1185">Reference proteome</keyword>
<comment type="cofactor">
    <cofactor evidence="1">
        <name>Fe(2+)</name>
        <dbReference type="ChEBI" id="CHEBI:29033"/>
    </cofactor>
</comment>
<name>A0A1D7UVW1_9LEPT</name>
<dbReference type="Gene3D" id="2.60.120.620">
    <property type="entry name" value="q2cbj1_9rhob like domain"/>
    <property type="match status" value="1"/>
</dbReference>
<evidence type="ECO:0008006" key="4">
    <source>
        <dbReference type="Google" id="ProtNLM"/>
    </source>
</evidence>
<dbReference type="AlphaFoldDB" id="A0A1D7UVW1"/>
<dbReference type="Pfam" id="PF05721">
    <property type="entry name" value="PhyH"/>
    <property type="match status" value="1"/>
</dbReference>
<dbReference type="PANTHER" id="PTHR20883">
    <property type="entry name" value="PHYTANOYL-COA DIOXYGENASE DOMAIN CONTAINING 1"/>
    <property type="match status" value="1"/>
</dbReference>
<sequence length="537" mass="61510">MKDSFLSRDEIKFFETNGYLVLSPGRIFSQEQIEKLKEECDTYFPAFRQDATESNVSTKVKTGLSGTPRNYVFGSADISSFKKNPFFAKRSTVIAPKYSQNFVDALENENLTSVNRQLLGCEKLSLHNSAIACVYPGTVAEPGNFHADTSGFSDEPIRAIKTGNFMVNSFVYLVDVDEKNAPIRLLPNSHKRYLELNALVAPYFRSTADKNNIGQFNFYDEFVPESFQKPVRVTGKAGTVVLISGDLLHSATTNLSTNKIRYSLAIWFSSRNNPNFYKDYSVYAPYCEDFINKFKDKEIPYYTYHSHSIGLSFKLKKFLKKYLTGFFGKLLRKSKTFLDKKKDKFLIELGPWKLNYASDDSASNAIYLSHLSDSNKSASENLEKFTKTYSKLKSVYLVAPNPNQFLKMYYAKDYPFFAKLPFKQYFYDESWPRYIIRYFSAIVSSYATESECKECLNSSADQFYKNIEIMEQRLLEKNINLSEIESDLPRSRWDSETIKGLGRGVLRTAEISDQEITSVTKVLGGEPGAWTIQKFII</sequence>
<proteinExistence type="predicted"/>
<dbReference type="OrthoDB" id="9791262at2"/>
<reference evidence="2 3" key="1">
    <citation type="submission" date="2016-04" db="EMBL/GenBank/DDBJ databases">
        <title>Complete genome seqeunce of Leptospira alstonii serovar Room22.</title>
        <authorList>
            <person name="Nally J.E."/>
            <person name="Bayles D.O."/>
            <person name="Hurley D."/>
            <person name="Fanning S."/>
            <person name="McMahon B.J."/>
            <person name="Arent Z."/>
        </authorList>
    </citation>
    <scope>NUCLEOTIDE SEQUENCE [LARGE SCALE GENOMIC DNA]</scope>
    <source>
        <strain evidence="2 3">GWTS #1</strain>
    </source>
</reference>
<organism evidence="2 3">
    <name type="scientific">Leptospira tipperaryensis</name>
    <dbReference type="NCBI Taxonomy" id="2564040"/>
    <lineage>
        <taxon>Bacteria</taxon>
        <taxon>Pseudomonadati</taxon>
        <taxon>Spirochaetota</taxon>
        <taxon>Spirochaetia</taxon>
        <taxon>Leptospirales</taxon>
        <taxon>Leptospiraceae</taxon>
        <taxon>Leptospira</taxon>
    </lineage>
</organism>
<dbReference type="Proteomes" id="UP000094197">
    <property type="component" value="Chromosome 1"/>
</dbReference>
<dbReference type="EMBL" id="CP015217">
    <property type="protein sequence ID" value="AOP33671.1"/>
    <property type="molecule type" value="Genomic_DNA"/>
</dbReference>
<dbReference type="GO" id="GO:0005506">
    <property type="term" value="F:iron ion binding"/>
    <property type="evidence" value="ECO:0007669"/>
    <property type="project" value="UniProtKB-ARBA"/>
</dbReference>
<protein>
    <recommendedName>
        <fullName evidence="4">Phytanoyl-CoA dioxygenase</fullName>
    </recommendedName>
</protein>
<gene>
    <name evidence="2" type="ORF">A0128_07345</name>
</gene>
<evidence type="ECO:0000313" key="3">
    <source>
        <dbReference type="Proteomes" id="UP000094197"/>
    </source>
</evidence>
<dbReference type="InterPro" id="IPR008775">
    <property type="entry name" value="Phytyl_CoA_dOase-like"/>
</dbReference>